<feature type="compositionally biased region" description="Basic and acidic residues" evidence="7">
    <location>
        <begin position="1318"/>
        <end position="1332"/>
    </location>
</feature>
<dbReference type="FunFam" id="2.60.40.150:FF:000073">
    <property type="entry name" value="protein fantom isoform X1"/>
    <property type="match status" value="1"/>
</dbReference>
<feature type="coiled-coil region" evidence="6">
    <location>
        <begin position="78"/>
        <end position="117"/>
    </location>
</feature>
<keyword evidence="10" id="KW-1185">Reference proteome</keyword>
<sequence length="1340" mass="152292">MCKTWLFGKRVWRRGKDGCLLATVAVDSRCHVCELLKLLYRCDFKMSGLTLADETAGDIPVRDITLNLSGAGIPVLEKESLLSQNARARQAVAKISREDLEDRYLRMQEENLLLKQNSHKQEDKIKRMATKLIRLVKDRKRVEQASSAGHVIAGRNVEMEEMIEELQEKIHDLEKQNDGLKQRLLTAKQQIQTQSRRPTPYSHVQSRINSGLRRLREDTPVPPQQPITPRGAGTRHVEGEMSSRPPQGLLPRYGHSLLDEARSEIRNLENVLEMQRAQMEEMERSAEILREQLQIKEREYEESLLQLREQQTTGQRSNIKDNVEMIKLQKQLADKGNSFSVLEGRFLQLQESQKTLKASHDTAMAKVDELMGQLKEERLKSLGLEKQLQTKALQERRTSELLEQIRDLEKERDLLKENCDKLVNSAFDVSQEQKWKTREQQLKLQIAQLEMALKSDLTDKNQILDKIKAERDINEKLIKENKELQRSYLEQKQQLDEIKDRMKFFTKESEIDAAELSEALMLIKVRKTQKNGELGFLEKVEEEVQIDAERSLKELQATYAETVQELEKTRNMLIIQHKINKDYQAEVEAVTRRMNDLKLDNELKQEKLAQLLDMRAAKIKKLEAQLKDIAYGTKAHVFRPDITDDDVADVFDETVHLARGENLLEIHLGTARFSPEALDSLSDKDPSTFCTYAFYDFELQSTAVVQGHQPVYDFTSQYLVKVDDLFLHYIHSSSIAVEVQLAEGLTFRTIAAGQIRLSQVLEREGKVFGTLQLVGVSGEIQVFGTLDYWLRLRVPMEQAIRLYKERVKALGYLNSSGKGQSQALTAPLSSSSFKDGNLNELYITIRCCSKLKSRGPHTQPSPYVIYKFYDFPDHDTPVIPSTNEPQFEDHMTFPMTMNSDLDAYLKAEALILYVFDDLDFGNQLYLGKANVPLISLAHDKAITGTFELTDPAGLPSGYIDVTLKWKFTYLPPSGLATTAEQAKFITKEAPIKLATDLESGNMNGVEVNEIVTATTPLPKPRLRTLTKPAAKKVSFSNVTEPEIQMGGTTSPSGDKENKPSTVMTSKETVRVVEVGQTSAVTEEEDDEESHFSEGQVIAVGSQSVSDVSEISEELEEPEDDVQPAECSDLSESILSDSDDCIVPARSTQTRKQPSERIRVEIVSLNLKPDSRVSADSSVVRLFVEYNFLDLPSEETPLSLPKPLPGHSIYYNYSHVIHVDVENNQARRHMLRAVLEGRNRKLENIRFTVVSDPPEEEEQEKECEDVGVAYFRISDILKKQRDMIDISLDIVDVQDSTEVVGTLKVTVEALEALRSIMEDPDHDHSKPQSDNCRETAMGIIR</sequence>
<dbReference type="InterPro" id="IPR035892">
    <property type="entry name" value="C2_domain_sf"/>
</dbReference>
<dbReference type="InterPro" id="IPR021656">
    <property type="entry name" value="C2-C2_1"/>
</dbReference>
<dbReference type="InterPro" id="IPR031139">
    <property type="entry name" value="RPGRIP1_fam"/>
</dbReference>
<proteinExistence type="inferred from homology"/>
<feature type="coiled-coil region" evidence="6">
    <location>
        <begin position="467"/>
        <end position="508"/>
    </location>
</feature>
<feature type="compositionally biased region" description="Acidic residues" evidence="7">
    <location>
        <begin position="1109"/>
        <end position="1122"/>
    </location>
</feature>
<feature type="region of interest" description="Disordered" evidence="7">
    <location>
        <begin position="211"/>
        <end position="251"/>
    </location>
</feature>
<dbReference type="PROSITE" id="PS50004">
    <property type="entry name" value="C2"/>
    <property type="match status" value="1"/>
</dbReference>
<evidence type="ECO:0000256" key="6">
    <source>
        <dbReference type="SAM" id="Coils"/>
    </source>
</evidence>
<dbReference type="CDD" id="cd00030">
    <property type="entry name" value="C2"/>
    <property type="match status" value="1"/>
</dbReference>
<reference evidence="9 10" key="1">
    <citation type="submission" date="2019-06" db="EMBL/GenBank/DDBJ databases">
        <title>A chromosome-scale genome assembly of the striped catfish, Pangasianodon hypophthalmus.</title>
        <authorList>
            <person name="Wen M."/>
            <person name="Zahm M."/>
            <person name="Roques C."/>
            <person name="Cabau C."/>
            <person name="Klopp C."/>
            <person name="Donnadieu C."/>
            <person name="Jouanno E."/>
            <person name="Avarre J.-C."/>
            <person name="Campet M."/>
            <person name="Ha T.T.T."/>
            <person name="Dugue R."/>
            <person name="Lampietro C."/>
            <person name="Louis A."/>
            <person name="Herpin A."/>
            <person name="Echchiki A."/>
            <person name="Berthelot C."/>
            <person name="Parey E."/>
            <person name="Roest-Crollius H."/>
            <person name="Braasch I."/>
            <person name="Postlethwait J."/>
            <person name="Bobe J."/>
            <person name="Montfort J."/>
            <person name="Bouchez O."/>
            <person name="Begum T."/>
            <person name="Schartl M."/>
            <person name="Guiguen Y."/>
        </authorList>
    </citation>
    <scope>NUCLEOTIDE SEQUENCE [LARGE SCALE GENOMIC DNA]</scope>
    <source>
        <strain evidence="9 10">Indonesia</strain>
        <tissue evidence="9">Blood</tissue>
    </source>
</reference>
<feature type="coiled-coil region" evidence="6">
    <location>
        <begin position="156"/>
        <end position="197"/>
    </location>
</feature>
<evidence type="ECO:0000259" key="8">
    <source>
        <dbReference type="PROSITE" id="PS50004"/>
    </source>
</evidence>
<comment type="subcellular location">
    <subcellularLocation>
        <location evidence="1">Cell projection</location>
        <location evidence="1">Cilium</location>
    </subcellularLocation>
</comment>
<feature type="region of interest" description="Disordered" evidence="7">
    <location>
        <begin position="1077"/>
        <end position="1124"/>
    </location>
</feature>
<keyword evidence="3 6" id="KW-0175">Coiled coil</keyword>
<dbReference type="SUPFAM" id="SSF49562">
    <property type="entry name" value="C2 domain (Calcium/lipid-binding domain, CaLB)"/>
    <property type="match status" value="2"/>
</dbReference>
<dbReference type="InterPro" id="IPR000008">
    <property type="entry name" value="C2_dom"/>
</dbReference>
<evidence type="ECO:0000313" key="9">
    <source>
        <dbReference type="EMBL" id="KAB5565618.1"/>
    </source>
</evidence>
<dbReference type="FunFam" id="2.60.40.150:FF:000075">
    <property type="entry name" value="protein fantom isoform X1"/>
    <property type="match status" value="1"/>
</dbReference>
<keyword evidence="4" id="KW-0969">Cilium</keyword>
<dbReference type="Pfam" id="PF00168">
    <property type="entry name" value="C2"/>
    <property type="match status" value="1"/>
</dbReference>
<comment type="similarity">
    <text evidence="2">Belongs to the RPGRIP1 family.</text>
</comment>
<dbReference type="Proteomes" id="UP000327468">
    <property type="component" value="Chromosome 9"/>
</dbReference>
<dbReference type="GO" id="GO:1905515">
    <property type="term" value="P:non-motile cilium assembly"/>
    <property type="evidence" value="ECO:0007669"/>
    <property type="project" value="TreeGrafter"/>
</dbReference>
<accession>A0A5N5NF55</accession>
<organism evidence="9 10">
    <name type="scientific">Pangasianodon hypophthalmus</name>
    <name type="common">Striped catfish</name>
    <name type="synonym">Helicophagus hypophthalmus</name>
    <dbReference type="NCBI Taxonomy" id="310915"/>
    <lineage>
        <taxon>Eukaryota</taxon>
        <taxon>Metazoa</taxon>
        <taxon>Chordata</taxon>
        <taxon>Craniata</taxon>
        <taxon>Vertebrata</taxon>
        <taxon>Euteleostomi</taxon>
        <taxon>Actinopterygii</taxon>
        <taxon>Neopterygii</taxon>
        <taxon>Teleostei</taxon>
        <taxon>Ostariophysi</taxon>
        <taxon>Siluriformes</taxon>
        <taxon>Pangasiidae</taxon>
        <taxon>Pangasianodon</taxon>
    </lineage>
</organism>
<dbReference type="EMBL" id="VFJC01000010">
    <property type="protein sequence ID" value="KAB5565618.1"/>
    <property type="molecule type" value="Genomic_DNA"/>
</dbReference>
<dbReference type="InterPro" id="IPR041091">
    <property type="entry name" value="RPGRIP1_C"/>
</dbReference>
<dbReference type="SMART" id="SM00239">
    <property type="entry name" value="C2"/>
    <property type="match status" value="1"/>
</dbReference>
<dbReference type="Pfam" id="PF11618">
    <property type="entry name" value="C2-C2_1"/>
    <property type="match status" value="1"/>
</dbReference>
<protein>
    <recommendedName>
        <fullName evidence="8">C2 domain-containing protein</fullName>
    </recommendedName>
</protein>
<dbReference type="GO" id="GO:0005856">
    <property type="term" value="C:cytoskeleton"/>
    <property type="evidence" value="ECO:0007669"/>
    <property type="project" value="UniProtKB-ARBA"/>
</dbReference>
<name>A0A5N5NF55_PANHP</name>
<evidence type="ECO:0000256" key="3">
    <source>
        <dbReference type="ARBA" id="ARBA00023054"/>
    </source>
</evidence>
<evidence type="ECO:0000256" key="5">
    <source>
        <dbReference type="ARBA" id="ARBA00023273"/>
    </source>
</evidence>
<feature type="domain" description="C2" evidence="8">
    <location>
        <begin position="822"/>
        <end position="946"/>
    </location>
</feature>
<evidence type="ECO:0000256" key="7">
    <source>
        <dbReference type="SAM" id="MobiDB-lite"/>
    </source>
</evidence>
<feature type="coiled-coil region" evidence="6">
    <location>
        <begin position="391"/>
        <end position="425"/>
    </location>
</feature>
<gene>
    <name evidence="9" type="ORF">PHYPO_G00243670</name>
</gene>
<keyword evidence="5" id="KW-0966">Cell projection</keyword>
<feature type="coiled-coil region" evidence="6">
    <location>
        <begin position="552"/>
        <end position="614"/>
    </location>
</feature>
<dbReference type="GO" id="GO:0005737">
    <property type="term" value="C:cytoplasm"/>
    <property type="evidence" value="ECO:0007669"/>
    <property type="project" value="UniProtKB-ARBA"/>
</dbReference>
<evidence type="ECO:0000256" key="2">
    <source>
        <dbReference type="ARBA" id="ARBA00006042"/>
    </source>
</evidence>
<dbReference type="GO" id="GO:0046548">
    <property type="term" value="P:retinal rod cell development"/>
    <property type="evidence" value="ECO:0007669"/>
    <property type="project" value="TreeGrafter"/>
</dbReference>
<feature type="region of interest" description="Disordered" evidence="7">
    <location>
        <begin position="1039"/>
        <end position="1063"/>
    </location>
</feature>
<feature type="coiled-coil region" evidence="6">
    <location>
        <begin position="258"/>
        <end position="313"/>
    </location>
</feature>
<evidence type="ECO:0000256" key="4">
    <source>
        <dbReference type="ARBA" id="ARBA00023069"/>
    </source>
</evidence>
<dbReference type="Pfam" id="PF18111">
    <property type="entry name" value="RPGR1_C"/>
    <property type="match status" value="1"/>
</dbReference>
<evidence type="ECO:0000256" key="1">
    <source>
        <dbReference type="ARBA" id="ARBA00004138"/>
    </source>
</evidence>
<dbReference type="GO" id="GO:0032391">
    <property type="term" value="C:photoreceptor connecting cilium"/>
    <property type="evidence" value="ECO:0007669"/>
    <property type="project" value="TreeGrafter"/>
</dbReference>
<comment type="caution">
    <text evidence="9">The sequence shown here is derived from an EMBL/GenBank/DDBJ whole genome shotgun (WGS) entry which is preliminary data.</text>
</comment>
<feature type="region of interest" description="Disordered" evidence="7">
    <location>
        <begin position="1318"/>
        <end position="1340"/>
    </location>
</feature>
<evidence type="ECO:0000313" key="10">
    <source>
        <dbReference type="Proteomes" id="UP000327468"/>
    </source>
</evidence>
<dbReference type="PANTHER" id="PTHR14240:SF1">
    <property type="entry name" value="PROTEIN FANTOM-RELATED"/>
    <property type="match status" value="1"/>
</dbReference>
<dbReference type="Gene3D" id="2.60.40.150">
    <property type="entry name" value="C2 domain"/>
    <property type="match status" value="3"/>
</dbReference>
<dbReference type="PANTHER" id="PTHR14240">
    <property type="entry name" value="RETINITIS PIGMENTOSA GTPASE REGULATOR-INTERACTING PROTEIN"/>
    <property type="match status" value="1"/>
</dbReference>